<feature type="signal peptide" evidence="1">
    <location>
        <begin position="1"/>
        <end position="20"/>
    </location>
</feature>
<dbReference type="RefSeq" id="WP_156712152.1">
    <property type="nucleotide sequence ID" value="NZ_WPHG01000002.1"/>
</dbReference>
<sequence>MRFLCPCLLALLTLVPTSRAAAGETKSGTSVVFIEEVHATSDALDSVVVLPDIFRRTSVSIEHVSAIEGGVLTLGAGWNETRFSDLDFEDDRALSLELKADMQLGDRVEFRGALGYGWSDEGDDFPIGDLVLGMRTTTHTLSAGAEIGVDLGRGFSLIVAAAQRRSFAGDTHFEEDILPPLRLEADKSMPTLALGLRHSHGERTFGLSARYSAVDLQQGDALTEAYSARLLALMAELALKRESGVALGLSFGVEALRGEAGIVEQVRPALRATVQLPLGPRVTFAASLAAGFDLDDTDDPLGSWRERGEIELAIALREALMLGAGIFAERTKNLVLEETEHAHGAYAEIEYRVSDTVSVLLRGDWEQIRSPLFRPAKRRQSAFLRIKASI</sequence>
<keyword evidence="3" id="KW-1185">Reference proteome</keyword>
<dbReference type="EMBL" id="WPHG01000002">
    <property type="protein sequence ID" value="MVA97165.1"/>
    <property type="molecule type" value="Genomic_DNA"/>
</dbReference>
<proteinExistence type="predicted"/>
<name>A0A844QD47_9HYPH</name>
<evidence type="ECO:0000313" key="2">
    <source>
        <dbReference type="EMBL" id="MVA97165.1"/>
    </source>
</evidence>
<evidence type="ECO:0000313" key="3">
    <source>
        <dbReference type="Proteomes" id="UP000463224"/>
    </source>
</evidence>
<organism evidence="2 3">
    <name type="scientific">Nitratireductor arenosus</name>
    <dbReference type="NCBI Taxonomy" id="2682096"/>
    <lineage>
        <taxon>Bacteria</taxon>
        <taxon>Pseudomonadati</taxon>
        <taxon>Pseudomonadota</taxon>
        <taxon>Alphaproteobacteria</taxon>
        <taxon>Hyphomicrobiales</taxon>
        <taxon>Phyllobacteriaceae</taxon>
        <taxon>Nitratireductor</taxon>
    </lineage>
</organism>
<protein>
    <submittedName>
        <fullName evidence="2">Uncharacterized protein</fullName>
    </submittedName>
</protein>
<gene>
    <name evidence="2" type="ORF">GN330_07875</name>
</gene>
<reference evidence="2 3" key="1">
    <citation type="submission" date="2019-12" db="EMBL/GenBank/DDBJ databases">
        <title>Nitratireductor arenosus sp. nov., Isolated from sea sand, Jeju island, South Korea.</title>
        <authorList>
            <person name="Kim W."/>
        </authorList>
    </citation>
    <scope>NUCLEOTIDE SEQUENCE [LARGE SCALE GENOMIC DNA]</scope>
    <source>
        <strain evidence="2 3">CAU 1489</strain>
    </source>
</reference>
<comment type="caution">
    <text evidence="2">The sequence shown here is derived from an EMBL/GenBank/DDBJ whole genome shotgun (WGS) entry which is preliminary data.</text>
</comment>
<accession>A0A844QD47</accession>
<dbReference type="AlphaFoldDB" id="A0A844QD47"/>
<keyword evidence="1" id="KW-0732">Signal</keyword>
<evidence type="ECO:0000256" key="1">
    <source>
        <dbReference type="SAM" id="SignalP"/>
    </source>
</evidence>
<dbReference type="Proteomes" id="UP000463224">
    <property type="component" value="Unassembled WGS sequence"/>
</dbReference>
<feature type="chain" id="PRO_5032654272" evidence="1">
    <location>
        <begin position="21"/>
        <end position="390"/>
    </location>
</feature>